<dbReference type="CDD" id="cd03362">
    <property type="entry name" value="TOPRIM_TopoIA_TopoIII"/>
    <property type="match status" value="1"/>
</dbReference>
<evidence type="ECO:0000259" key="12">
    <source>
        <dbReference type="PROSITE" id="PS52039"/>
    </source>
</evidence>
<dbReference type="InterPro" id="IPR034144">
    <property type="entry name" value="TOPRIM_TopoIII"/>
</dbReference>
<feature type="region of interest" description="Disordered" evidence="11">
    <location>
        <begin position="1321"/>
        <end position="1340"/>
    </location>
</feature>
<evidence type="ECO:0000256" key="8">
    <source>
        <dbReference type="ARBA" id="ARBA00031985"/>
    </source>
</evidence>
<comment type="catalytic activity">
    <reaction evidence="1">
        <text>ATP-independent breakage of single-stranded DNA, followed by passage and rejoining.</text>
        <dbReference type="EC" id="5.6.2.1"/>
    </reaction>
</comment>
<dbReference type="GO" id="GO:0003917">
    <property type="term" value="F:DNA topoisomerase type I (single strand cut, ATP-independent) activity"/>
    <property type="evidence" value="ECO:0007669"/>
    <property type="project" value="UniProtKB-EC"/>
</dbReference>
<protein>
    <recommendedName>
        <fullName evidence="3">DNA topoisomerase</fullName>
        <ecNumber evidence="3">5.6.2.1</ecNumber>
    </recommendedName>
    <alternativeName>
        <fullName evidence="10">Omega-protein</fullName>
    </alternativeName>
    <alternativeName>
        <fullName evidence="9">Relaxing enzyme</fullName>
    </alternativeName>
    <alternativeName>
        <fullName evidence="7">Swivelase</fullName>
    </alternativeName>
    <alternativeName>
        <fullName evidence="8">Untwisting enzyme</fullName>
    </alternativeName>
</protein>
<sequence>MAKSLIITEKPSVAQEFARILGVSGRNDGYIENDGYVITWCVGHLVEMVYPEEYDERYKKWRLEDLPFLPRDYKYNVIPSVSRQYDVVHKMLHREDIDTVYWAGDAGKEGQTIEENIRKFGGVREGMKELRVWIDSQTEEEILRGIREAKDMSEYDNLAKSGVMRTIEDYAMGINFSRAMSVKYGKLLNDAAGTSSYTAIAVGRVMTCVLGMVVIREREIRNFTETPFYRVVGTFHPAGEEECRITAEWKAIEGSKYFESPLLYKENGFKKEESAQTLIAELKGQEALIDSVETGTQKKRAPLLFNLAELQAECSKRFKISPDETLQVAQDLYEKKLTTYPRTDARVLSSAVAKEITKNISRLKNFAPVAPYVERIMKEGRYRNIGNTQYTDDSKITDHYAIIPTGQLTELESLNSLQRSVYEMIVRRFLNIFYPPAEYQTVKLVVAAGGEKLYTSAKQLKVSGYLEIAGVPKTAKERNAAKTDGEEQTQGSDAEAAREEEENAGLLAYAGRLQKGETLFSDGYAIREGKTSPPKRYTSGSMVLAMENAGQLIEEEELREQIKGSGIGTSATRAEIIKKLVRFGYLNLNKKTQVLTPERLGEMIFEVVSMTVPALLNPKMTASWEKGLDGITRGTVVMEDYRSKLEDFIRRETVAMIEQDLTGQIATRIHPLVGKGGKGLAAKRSLGIPCPVCGGTIETTPFGYGCSNYQKDGGGCRFSIGAIAGRDLNDEEVKELLTEGHTGVLSGFVSKSKKKFSASLILEKDDEGKVSVGFDFSKNQPEILEGVVCPVCGSAVEITPFGYSCVKHHEHPDECYFSVGKIAGKALGVDDLTELLTTGKTGLIRGFTARNKKKFNACLKLEQTENGRKNIAFDFSQNDAAVVPDVVCPICGGAIVETSFGFGCANYRQDDPDSCRFAIGTMAGKDLNAAQVKELLNQGRTGTIRGFKSKIGKKFDACVALEHTEDGKIELRFDFEHVEAKKIKDVVCPICGGDIVATPFGFGCANYVKDDPNSCRFSVGKMAEKALTEANVKELLTNGRTGTIRGFKSKSGKKFDARVALAKDEKGKVTGLKFDFTDLEAPKVKDVKCPVCGGDIVKTMFGYGCANYSKENPDSCRFAIGKIAGVSLKEAQVKELLLRGKTDVIKGFVAKTGMKFDAPLKLTPEGQIAFDFPEKPKPVETTLACPKCGKMLKKSQWYYECECGFKVSRTVAKVTLTEEVMRELLETGKTKDKVTGFVSKAGNTFDTCLKLEDDRIVFDFDNPGTKREGASDGKGGERMFYEELEENAQPQPLAAEDGAQYIEEDVPPFYDAMAEEYAAYEEEEAKQQAAASNFLDEFPG</sequence>
<dbReference type="InterPro" id="IPR025589">
    <property type="entry name" value="Toprim_C_rpt"/>
</dbReference>
<dbReference type="GO" id="GO:0043597">
    <property type="term" value="C:cytoplasmic replication fork"/>
    <property type="evidence" value="ECO:0007669"/>
    <property type="project" value="TreeGrafter"/>
</dbReference>
<dbReference type="PANTHER" id="PTHR11390:SF21">
    <property type="entry name" value="DNA TOPOISOMERASE 3-ALPHA"/>
    <property type="match status" value="1"/>
</dbReference>
<evidence type="ECO:0000256" key="4">
    <source>
        <dbReference type="ARBA" id="ARBA00023029"/>
    </source>
</evidence>
<evidence type="ECO:0000256" key="6">
    <source>
        <dbReference type="ARBA" id="ARBA00023235"/>
    </source>
</evidence>
<evidence type="ECO:0000256" key="7">
    <source>
        <dbReference type="ARBA" id="ARBA00030003"/>
    </source>
</evidence>
<dbReference type="Gene3D" id="1.10.290.10">
    <property type="entry name" value="Topoisomerase I, domain 4"/>
    <property type="match status" value="1"/>
</dbReference>
<organism evidence="13 14">
    <name type="scientific">Roseburia hominis</name>
    <dbReference type="NCBI Taxonomy" id="301301"/>
    <lineage>
        <taxon>Bacteria</taxon>
        <taxon>Bacillati</taxon>
        <taxon>Bacillota</taxon>
        <taxon>Clostridia</taxon>
        <taxon>Lachnospirales</taxon>
        <taxon>Lachnospiraceae</taxon>
        <taxon>Roseburia</taxon>
    </lineage>
</organism>
<feature type="region of interest" description="Disordered" evidence="11">
    <location>
        <begin position="476"/>
        <end position="501"/>
    </location>
</feature>
<dbReference type="Gene3D" id="3.40.50.140">
    <property type="match status" value="1"/>
</dbReference>
<dbReference type="InterPro" id="IPR003601">
    <property type="entry name" value="Topo_IA_2"/>
</dbReference>
<name>A0A395V8Z7_9FIRM</name>
<evidence type="ECO:0000256" key="3">
    <source>
        <dbReference type="ARBA" id="ARBA00012891"/>
    </source>
</evidence>
<dbReference type="InterPro" id="IPR003602">
    <property type="entry name" value="Topo_IA_DNA-bd_dom"/>
</dbReference>
<comment type="similarity">
    <text evidence="2">Belongs to the type IA topoisomerase family.</text>
</comment>
<dbReference type="InterPro" id="IPR000380">
    <property type="entry name" value="Topo_IA"/>
</dbReference>
<dbReference type="InterPro" id="IPR013497">
    <property type="entry name" value="Topo_IA_cen"/>
</dbReference>
<dbReference type="GO" id="GO:0006310">
    <property type="term" value="P:DNA recombination"/>
    <property type="evidence" value="ECO:0007669"/>
    <property type="project" value="TreeGrafter"/>
</dbReference>
<feature type="compositionally biased region" description="Basic and acidic residues" evidence="11">
    <location>
        <begin position="476"/>
        <end position="485"/>
    </location>
</feature>
<dbReference type="GO" id="GO:0006281">
    <property type="term" value="P:DNA repair"/>
    <property type="evidence" value="ECO:0007669"/>
    <property type="project" value="TreeGrafter"/>
</dbReference>
<dbReference type="PRINTS" id="PR00417">
    <property type="entry name" value="PRTPISMRASEI"/>
</dbReference>
<dbReference type="SMART" id="SM00493">
    <property type="entry name" value="TOPRIM"/>
    <property type="match status" value="1"/>
</dbReference>
<keyword evidence="5" id="KW-0238">DNA-binding</keyword>
<dbReference type="InterPro" id="IPR006171">
    <property type="entry name" value="TOPRIM_dom"/>
</dbReference>
<dbReference type="SMART" id="SM00437">
    <property type="entry name" value="TOP1Ac"/>
    <property type="match status" value="1"/>
</dbReference>
<dbReference type="PROSITE" id="PS52039">
    <property type="entry name" value="TOPO_IA_2"/>
    <property type="match status" value="1"/>
</dbReference>
<evidence type="ECO:0000313" key="14">
    <source>
        <dbReference type="Proteomes" id="UP000266172"/>
    </source>
</evidence>
<dbReference type="EC" id="5.6.2.1" evidence="3"/>
<dbReference type="InterPro" id="IPR013824">
    <property type="entry name" value="Topo_IA_cen_sub1"/>
</dbReference>
<dbReference type="InterPro" id="IPR023405">
    <property type="entry name" value="Topo_IA_core_domain"/>
</dbReference>
<dbReference type="CDD" id="cd00186">
    <property type="entry name" value="TOP1Ac"/>
    <property type="match status" value="1"/>
</dbReference>
<evidence type="ECO:0000256" key="5">
    <source>
        <dbReference type="ARBA" id="ARBA00023125"/>
    </source>
</evidence>
<evidence type="ECO:0000313" key="13">
    <source>
        <dbReference type="EMBL" id="RGS41863.1"/>
    </source>
</evidence>
<dbReference type="InterPro" id="IPR013826">
    <property type="entry name" value="Topo_IA_cen_sub3"/>
</dbReference>
<accession>A0A395V8Z7</accession>
<dbReference type="InterPro" id="IPR013825">
    <property type="entry name" value="Topo_IA_cen_sub2"/>
</dbReference>
<dbReference type="PROSITE" id="PS00396">
    <property type="entry name" value="TOPO_IA_1"/>
    <property type="match status" value="1"/>
</dbReference>
<dbReference type="Gene3D" id="1.10.460.10">
    <property type="entry name" value="Topoisomerase I, domain 2"/>
    <property type="match status" value="1"/>
</dbReference>
<evidence type="ECO:0000256" key="10">
    <source>
        <dbReference type="ARBA" id="ARBA00032877"/>
    </source>
</evidence>
<dbReference type="RefSeq" id="WP_118096120.1">
    <property type="nucleotide sequence ID" value="NZ_QRVL01000001.1"/>
</dbReference>
<dbReference type="Gene3D" id="2.70.20.10">
    <property type="entry name" value="Topoisomerase I, domain 3"/>
    <property type="match status" value="1"/>
</dbReference>
<dbReference type="SUPFAM" id="SSF56712">
    <property type="entry name" value="Prokaryotic type I DNA topoisomerase"/>
    <property type="match status" value="1"/>
</dbReference>
<evidence type="ECO:0000256" key="2">
    <source>
        <dbReference type="ARBA" id="ARBA00009446"/>
    </source>
</evidence>
<dbReference type="Proteomes" id="UP000266172">
    <property type="component" value="Unassembled WGS sequence"/>
</dbReference>
<proteinExistence type="inferred from homology"/>
<dbReference type="GO" id="GO:0006265">
    <property type="term" value="P:DNA topological change"/>
    <property type="evidence" value="ECO:0007669"/>
    <property type="project" value="InterPro"/>
</dbReference>
<evidence type="ECO:0000256" key="1">
    <source>
        <dbReference type="ARBA" id="ARBA00000213"/>
    </source>
</evidence>
<dbReference type="GO" id="GO:0003677">
    <property type="term" value="F:DNA binding"/>
    <property type="evidence" value="ECO:0007669"/>
    <property type="project" value="UniProtKB-KW"/>
</dbReference>
<evidence type="ECO:0000256" key="11">
    <source>
        <dbReference type="SAM" id="MobiDB-lite"/>
    </source>
</evidence>
<dbReference type="Pfam" id="PF13342">
    <property type="entry name" value="Toprim_Crpt"/>
    <property type="match status" value="6"/>
</dbReference>
<keyword evidence="6 13" id="KW-0413">Isomerase</keyword>
<comment type="caution">
    <text evidence="13">The sequence shown here is derived from an EMBL/GenBank/DDBJ whole genome shotgun (WGS) entry which is preliminary data.</text>
</comment>
<dbReference type="SMART" id="SM00436">
    <property type="entry name" value="TOP1Bc"/>
    <property type="match status" value="1"/>
</dbReference>
<evidence type="ECO:0000256" key="9">
    <source>
        <dbReference type="ARBA" id="ARBA00032235"/>
    </source>
</evidence>
<feature type="domain" description="Topo IA-type catalytic" evidence="12">
    <location>
        <begin position="155"/>
        <end position="654"/>
    </location>
</feature>
<reference evidence="13 14" key="1">
    <citation type="submission" date="2018-08" db="EMBL/GenBank/DDBJ databases">
        <title>A genome reference for cultivated species of the human gut microbiota.</title>
        <authorList>
            <person name="Zou Y."/>
            <person name="Xue W."/>
            <person name="Luo G."/>
        </authorList>
    </citation>
    <scope>NUCLEOTIDE SEQUENCE [LARGE SCALE GENOMIC DNA]</scope>
    <source>
        <strain evidence="13 14">AF22-12AC</strain>
    </source>
</reference>
<dbReference type="PANTHER" id="PTHR11390">
    <property type="entry name" value="PROKARYOTIC DNA TOPOISOMERASE"/>
    <property type="match status" value="1"/>
</dbReference>
<dbReference type="EMBL" id="QRVL01000001">
    <property type="protein sequence ID" value="RGS41863.1"/>
    <property type="molecule type" value="Genomic_DNA"/>
</dbReference>
<gene>
    <name evidence="13" type="ORF">DWX93_00550</name>
</gene>
<dbReference type="Pfam" id="PF01131">
    <property type="entry name" value="Topoisom_bac"/>
    <property type="match status" value="1"/>
</dbReference>
<dbReference type="InterPro" id="IPR023406">
    <property type="entry name" value="Topo_IA_AS"/>
</dbReference>
<dbReference type="Pfam" id="PF01751">
    <property type="entry name" value="Toprim"/>
    <property type="match status" value="1"/>
</dbReference>
<keyword evidence="4" id="KW-0799">Topoisomerase</keyword>